<evidence type="ECO:0000256" key="2">
    <source>
        <dbReference type="ARBA" id="ARBA00023015"/>
    </source>
</evidence>
<dbReference type="PANTHER" id="PTHR33124:SF43">
    <property type="entry name" value="TRANSCRIPTION FACTOR PAR2"/>
    <property type="match status" value="1"/>
</dbReference>
<keyword evidence="4" id="KW-0539">Nucleus</keyword>
<organism evidence="6 7">
    <name type="scientific">Crotalaria pallida</name>
    <name type="common">Smooth rattlebox</name>
    <name type="synonym">Crotalaria striata</name>
    <dbReference type="NCBI Taxonomy" id="3830"/>
    <lineage>
        <taxon>Eukaryota</taxon>
        <taxon>Viridiplantae</taxon>
        <taxon>Streptophyta</taxon>
        <taxon>Embryophyta</taxon>
        <taxon>Tracheophyta</taxon>
        <taxon>Spermatophyta</taxon>
        <taxon>Magnoliopsida</taxon>
        <taxon>eudicotyledons</taxon>
        <taxon>Gunneridae</taxon>
        <taxon>Pentapetalae</taxon>
        <taxon>rosids</taxon>
        <taxon>fabids</taxon>
        <taxon>Fabales</taxon>
        <taxon>Fabaceae</taxon>
        <taxon>Papilionoideae</taxon>
        <taxon>50 kb inversion clade</taxon>
        <taxon>genistoids sensu lato</taxon>
        <taxon>core genistoids</taxon>
        <taxon>Crotalarieae</taxon>
        <taxon>Crotalaria</taxon>
    </lineage>
</organism>
<feature type="region of interest" description="Disordered" evidence="5">
    <location>
        <begin position="79"/>
        <end position="99"/>
    </location>
</feature>
<keyword evidence="3" id="KW-0804">Transcription</keyword>
<gene>
    <name evidence="6" type="ORF">RIF29_17918</name>
</gene>
<dbReference type="SUPFAM" id="SSF47459">
    <property type="entry name" value="HLH, helix-loop-helix DNA-binding domain"/>
    <property type="match status" value="1"/>
</dbReference>
<evidence type="ECO:0000256" key="4">
    <source>
        <dbReference type="ARBA" id="ARBA00023242"/>
    </source>
</evidence>
<dbReference type="CDD" id="cd11444">
    <property type="entry name" value="bHLH_AtIBH1_like"/>
    <property type="match status" value="1"/>
</dbReference>
<keyword evidence="2" id="KW-0805">Transcription regulation</keyword>
<evidence type="ECO:0000256" key="1">
    <source>
        <dbReference type="ARBA" id="ARBA00004123"/>
    </source>
</evidence>
<evidence type="ECO:0000256" key="5">
    <source>
        <dbReference type="SAM" id="MobiDB-lite"/>
    </source>
</evidence>
<sequence>MEEENTETQSSSSIPTFLMRQDSASSVVTHGAVHKSLHVLRRSRRLWRRDGSSRELMKVQHHQHQHQHQIIKEVVVNEENNNNGGSCVEKEEEEDDDREEIEEKIHALQKIVPNGESLGVDKLFDETAEYIMALQSQVKALRTLTGFFEKLEKEKTKFGG</sequence>
<dbReference type="GO" id="GO:0046983">
    <property type="term" value="F:protein dimerization activity"/>
    <property type="evidence" value="ECO:0007669"/>
    <property type="project" value="InterPro"/>
</dbReference>
<evidence type="ECO:0000256" key="3">
    <source>
        <dbReference type="ARBA" id="ARBA00023163"/>
    </source>
</evidence>
<dbReference type="InterPro" id="IPR044660">
    <property type="entry name" value="IBH1-like"/>
</dbReference>
<keyword evidence="7" id="KW-1185">Reference proteome</keyword>
<dbReference type="AlphaFoldDB" id="A0AAN9IEZ7"/>
<comment type="subcellular location">
    <subcellularLocation>
        <location evidence="1">Nucleus</location>
    </subcellularLocation>
</comment>
<dbReference type="Proteomes" id="UP001372338">
    <property type="component" value="Unassembled WGS sequence"/>
</dbReference>
<dbReference type="EMBL" id="JAYWIO010000003">
    <property type="protein sequence ID" value="KAK7276772.1"/>
    <property type="molecule type" value="Genomic_DNA"/>
</dbReference>
<name>A0AAN9IEZ7_CROPI</name>
<evidence type="ECO:0000313" key="7">
    <source>
        <dbReference type="Proteomes" id="UP001372338"/>
    </source>
</evidence>
<accession>A0AAN9IEZ7</accession>
<dbReference type="GO" id="GO:0006355">
    <property type="term" value="P:regulation of DNA-templated transcription"/>
    <property type="evidence" value="ECO:0007669"/>
    <property type="project" value="InterPro"/>
</dbReference>
<dbReference type="GO" id="GO:0005634">
    <property type="term" value="C:nucleus"/>
    <property type="evidence" value="ECO:0007669"/>
    <property type="project" value="UniProtKB-SubCell"/>
</dbReference>
<dbReference type="InterPro" id="IPR036638">
    <property type="entry name" value="HLH_DNA-bd_sf"/>
</dbReference>
<reference evidence="6 7" key="1">
    <citation type="submission" date="2024-01" db="EMBL/GenBank/DDBJ databases">
        <title>The genomes of 5 underutilized Papilionoideae crops provide insights into root nodulation and disease resistanc.</title>
        <authorList>
            <person name="Yuan L."/>
        </authorList>
    </citation>
    <scope>NUCLEOTIDE SEQUENCE [LARGE SCALE GENOMIC DNA]</scope>
    <source>
        <strain evidence="6">ZHUSHIDOU_FW_LH</strain>
        <tissue evidence="6">Leaf</tissue>
    </source>
</reference>
<comment type="caution">
    <text evidence="6">The sequence shown here is derived from an EMBL/GenBank/DDBJ whole genome shotgun (WGS) entry which is preliminary data.</text>
</comment>
<proteinExistence type="predicted"/>
<evidence type="ECO:0000313" key="6">
    <source>
        <dbReference type="EMBL" id="KAK7276772.1"/>
    </source>
</evidence>
<dbReference type="PANTHER" id="PTHR33124">
    <property type="entry name" value="TRANSCRIPTION FACTOR IBH1-LIKE 1"/>
    <property type="match status" value="1"/>
</dbReference>
<feature type="compositionally biased region" description="Acidic residues" evidence="5">
    <location>
        <begin position="90"/>
        <end position="99"/>
    </location>
</feature>
<protein>
    <submittedName>
        <fullName evidence="6">Uncharacterized protein</fullName>
    </submittedName>
</protein>
<dbReference type="GO" id="GO:0000976">
    <property type="term" value="F:transcription cis-regulatory region binding"/>
    <property type="evidence" value="ECO:0007669"/>
    <property type="project" value="UniProtKB-ARBA"/>
</dbReference>
<dbReference type="InterPro" id="IPR044549">
    <property type="entry name" value="bHLH_AtIBH1-like"/>
</dbReference>